<evidence type="ECO:0000256" key="6">
    <source>
        <dbReference type="ARBA" id="ARBA00022723"/>
    </source>
</evidence>
<keyword evidence="7 10" id="KW-0378">Hydrolase</keyword>
<feature type="active site" description="Nucleophile" evidence="10">
    <location>
        <position position="10"/>
    </location>
</feature>
<dbReference type="OrthoDB" id="9776368at2"/>
<evidence type="ECO:0000256" key="3">
    <source>
        <dbReference type="ARBA" id="ARBA00004818"/>
    </source>
</evidence>
<comment type="similarity">
    <text evidence="4 10">Belongs to the HAD-like hydrolase superfamily. CbbY/CbbZ/Gph/YieH family.</text>
</comment>
<dbReference type="InterPro" id="IPR037512">
    <property type="entry name" value="PGPase_prok"/>
</dbReference>
<dbReference type="SFLD" id="SFLDG01135">
    <property type="entry name" value="C1.5.6:_HAD__Beta-PGM__Phospha"/>
    <property type="match status" value="1"/>
</dbReference>
<dbReference type="HAMAP" id="MF_00495">
    <property type="entry name" value="GPH_hydrolase_bact"/>
    <property type="match status" value="1"/>
</dbReference>
<feature type="binding site" evidence="10">
    <location>
        <position position="169"/>
    </location>
    <ligand>
        <name>Mg(2+)</name>
        <dbReference type="ChEBI" id="CHEBI:18420"/>
    </ligand>
</feature>
<dbReference type="RefSeq" id="WP_104540798.1">
    <property type="nucleotide sequence ID" value="NZ_JBJGBS010000045.1"/>
</dbReference>
<evidence type="ECO:0000313" key="13">
    <source>
        <dbReference type="Proteomes" id="UP000237872"/>
    </source>
</evidence>
<dbReference type="FunFam" id="3.40.50.1000:FF:000022">
    <property type="entry name" value="Phosphoglycolate phosphatase"/>
    <property type="match status" value="1"/>
</dbReference>
<dbReference type="EMBL" id="MDEC01000011">
    <property type="protein sequence ID" value="PPU64205.1"/>
    <property type="molecule type" value="Genomic_DNA"/>
</dbReference>
<comment type="function">
    <text evidence="10">Specifically catalyzes the dephosphorylation of 2-phosphoglycolate. Is involved in the dissimilation of the intracellular 2-phosphoglycolate formed during the DNA repair of 3'-phosphoglycolate ends, a major class of DNA lesions induced by oxidative stress.</text>
</comment>
<protein>
    <recommendedName>
        <fullName evidence="5 10">Phosphoglycolate phosphatase</fullName>
        <shortName evidence="10">PGP</shortName>
        <shortName evidence="10">PGPase</shortName>
        <ecNumber evidence="5 10">3.1.3.18</ecNumber>
    </recommendedName>
</protein>
<comment type="cofactor">
    <cofactor evidence="2 10">
        <name>Mg(2+)</name>
        <dbReference type="ChEBI" id="CHEBI:18420"/>
    </cofactor>
</comment>
<dbReference type="Gene3D" id="1.10.150.240">
    <property type="entry name" value="Putative phosphatase, domain 2"/>
    <property type="match status" value="1"/>
</dbReference>
<dbReference type="NCBIfam" id="TIGR01549">
    <property type="entry name" value="HAD-SF-IA-v1"/>
    <property type="match status" value="1"/>
</dbReference>
<evidence type="ECO:0000256" key="9">
    <source>
        <dbReference type="ARBA" id="ARBA00023277"/>
    </source>
</evidence>
<dbReference type="InterPro" id="IPR023198">
    <property type="entry name" value="PGP-like_dom2"/>
</dbReference>
<dbReference type="Proteomes" id="UP000237872">
    <property type="component" value="Unassembled WGS sequence"/>
</dbReference>
<dbReference type="PANTHER" id="PTHR43434">
    <property type="entry name" value="PHOSPHOGLYCOLATE PHOSPHATASE"/>
    <property type="match status" value="1"/>
</dbReference>
<dbReference type="NCBIfam" id="TIGR01449">
    <property type="entry name" value="PGP_bact"/>
    <property type="match status" value="1"/>
</dbReference>
<dbReference type="PANTHER" id="PTHR43434:SF1">
    <property type="entry name" value="PHOSPHOGLYCOLATE PHOSPHATASE"/>
    <property type="match status" value="1"/>
</dbReference>
<evidence type="ECO:0000256" key="1">
    <source>
        <dbReference type="ARBA" id="ARBA00000830"/>
    </source>
</evidence>
<dbReference type="InterPro" id="IPR036412">
    <property type="entry name" value="HAD-like_sf"/>
</dbReference>
<organism evidence="12 13">
    <name type="scientific">Xanthomonas codiaei</name>
    <dbReference type="NCBI Taxonomy" id="56463"/>
    <lineage>
        <taxon>Bacteria</taxon>
        <taxon>Pseudomonadati</taxon>
        <taxon>Pseudomonadota</taxon>
        <taxon>Gammaproteobacteria</taxon>
        <taxon>Lysobacterales</taxon>
        <taxon>Lysobacteraceae</taxon>
        <taxon>Xanthomonas</taxon>
    </lineage>
</organism>
<dbReference type="NCBIfam" id="TIGR01509">
    <property type="entry name" value="HAD-SF-IA-v3"/>
    <property type="match status" value="1"/>
</dbReference>
<dbReference type="EC" id="3.1.3.18" evidence="5 10"/>
<keyword evidence="9 10" id="KW-0119">Carbohydrate metabolism</keyword>
<comment type="catalytic activity">
    <reaction evidence="1 10">
        <text>2-phosphoglycolate + H2O = glycolate + phosphate</text>
        <dbReference type="Rhea" id="RHEA:14369"/>
        <dbReference type="ChEBI" id="CHEBI:15377"/>
        <dbReference type="ChEBI" id="CHEBI:29805"/>
        <dbReference type="ChEBI" id="CHEBI:43474"/>
        <dbReference type="ChEBI" id="CHEBI:58033"/>
        <dbReference type="EC" id="3.1.3.18"/>
    </reaction>
</comment>
<dbReference type="GO" id="GO:0005829">
    <property type="term" value="C:cytosol"/>
    <property type="evidence" value="ECO:0007669"/>
    <property type="project" value="TreeGrafter"/>
</dbReference>
<dbReference type="Gene3D" id="3.40.50.1000">
    <property type="entry name" value="HAD superfamily/HAD-like"/>
    <property type="match status" value="1"/>
</dbReference>
<dbReference type="PRINTS" id="PR00413">
    <property type="entry name" value="HADHALOGNASE"/>
</dbReference>
<evidence type="ECO:0000256" key="10">
    <source>
        <dbReference type="HAMAP-Rule" id="MF_00495"/>
    </source>
</evidence>
<sequence>MFAYPLVIFDLDGTLVDSAPNIAEALNATLQELGLQQFSESTIRSWIGEGVQVLLATALREAGGTHDAETEMPVMMRHYAASLLHDPQLYPGVAEALHGLRDAGATLALCTNKPSRFIAPLLEHLDIATLFGAVLGGDSLPQRKPDPAPLLHLARQFQLTPQHCLMVGDSGTDAAAANAAGMPLAMVRYGYLRGFDPQTSGAVVLIDDMRELLALRSAG</sequence>
<dbReference type="SFLD" id="SFLDG01129">
    <property type="entry name" value="C1.5:_HAD__Beta-PGM__Phosphata"/>
    <property type="match status" value="1"/>
</dbReference>
<feature type="binding site" evidence="10">
    <location>
        <position position="12"/>
    </location>
    <ligand>
        <name>Mg(2+)</name>
        <dbReference type="ChEBI" id="CHEBI:18420"/>
    </ligand>
</feature>
<reference evidence="11 14" key="2">
    <citation type="submission" date="2024-11" db="EMBL/GenBank/DDBJ databases">
        <title>Genome sequencing of Xanthomonas codiaei.</title>
        <authorList>
            <person name="Studholme D.J."/>
        </authorList>
    </citation>
    <scope>NUCLEOTIDE SEQUENCE [LARGE SCALE GENOMIC DNA]</scope>
    <source>
        <strain evidence="11 14">NCPPB 4350</strain>
    </source>
</reference>
<dbReference type="GO" id="GO:0005975">
    <property type="term" value="P:carbohydrate metabolic process"/>
    <property type="evidence" value="ECO:0007669"/>
    <property type="project" value="InterPro"/>
</dbReference>
<dbReference type="InterPro" id="IPR023214">
    <property type="entry name" value="HAD_sf"/>
</dbReference>
<dbReference type="InterPro" id="IPR041492">
    <property type="entry name" value="HAD_2"/>
</dbReference>
<keyword evidence="8 10" id="KW-0460">Magnesium</keyword>
<dbReference type="GO" id="GO:0008967">
    <property type="term" value="F:phosphoglycolate phosphatase activity"/>
    <property type="evidence" value="ECO:0007669"/>
    <property type="project" value="UniProtKB-UniRule"/>
</dbReference>
<keyword evidence="14" id="KW-1185">Reference proteome</keyword>
<dbReference type="InterPro" id="IPR050155">
    <property type="entry name" value="HAD-like_hydrolase_sf"/>
</dbReference>
<reference evidence="12 13" key="1">
    <citation type="submission" date="2016-08" db="EMBL/GenBank/DDBJ databases">
        <authorList>
            <person name="Seilhamer J.J."/>
        </authorList>
    </citation>
    <scope>NUCLEOTIDE SEQUENCE [LARGE SCALE GENOMIC DNA]</scope>
    <source>
        <strain evidence="12 13">CFBP4690</strain>
    </source>
</reference>
<keyword evidence="6 10" id="KW-0479">Metal-binding</keyword>
<name>A0A2S7CRI5_9XANT</name>
<dbReference type="GO" id="GO:0006281">
    <property type="term" value="P:DNA repair"/>
    <property type="evidence" value="ECO:0007669"/>
    <property type="project" value="TreeGrafter"/>
</dbReference>
<proteinExistence type="inferred from homology"/>
<dbReference type="UniPathway" id="UPA00865">
    <property type="reaction ID" value="UER00834"/>
</dbReference>
<evidence type="ECO:0000313" key="14">
    <source>
        <dbReference type="Proteomes" id="UP001637990"/>
    </source>
</evidence>
<dbReference type="CDD" id="cd16417">
    <property type="entry name" value="HAD_PGPase"/>
    <property type="match status" value="1"/>
</dbReference>
<evidence type="ECO:0000256" key="7">
    <source>
        <dbReference type="ARBA" id="ARBA00022801"/>
    </source>
</evidence>
<dbReference type="Proteomes" id="UP001637990">
    <property type="component" value="Unassembled WGS sequence"/>
</dbReference>
<dbReference type="InterPro" id="IPR006439">
    <property type="entry name" value="HAD-SF_hydro_IA"/>
</dbReference>
<evidence type="ECO:0000256" key="8">
    <source>
        <dbReference type="ARBA" id="ARBA00022842"/>
    </source>
</evidence>
<evidence type="ECO:0000256" key="2">
    <source>
        <dbReference type="ARBA" id="ARBA00001946"/>
    </source>
</evidence>
<dbReference type="SUPFAM" id="SSF56784">
    <property type="entry name" value="HAD-like"/>
    <property type="match status" value="1"/>
</dbReference>
<comment type="pathway">
    <text evidence="3 10">Organic acid metabolism; glycolate biosynthesis; glycolate from 2-phosphoglycolate: step 1/1.</text>
</comment>
<dbReference type="Pfam" id="PF13419">
    <property type="entry name" value="HAD_2"/>
    <property type="match status" value="1"/>
</dbReference>
<evidence type="ECO:0000256" key="5">
    <source>
        <dbReference type="ARBA" id="ARBA00013078"/>
    </source>
</evidence>
<gene>
    <name evidence="12" type="primary">gph</name>
    <name evidence="11" type="ORF">ACI6Q5_11390</name>
    <name evidence="12" type="ORF">XcodCFBP4690_09960</name>
</gene>
<evidence type="ECO:0000313" key="11">
    <source>
        <dbReference type="EMBL" id="MFO3705569.1"/>
    </source>
</evidence>
<evidence type="ECO:0000313" key="12">
    <source>
        <dbReference type="EMBL" id="PPU64205.1"/>
    </source>
</evidence>
<dbReference type="GO" id="GO:0046872">
    <property type="term" value="F:metal ion binding"/>
    <property type="evidence" value="ECO:0007669"/>
    <property type="project" value="UniProtKB-KW"/>
</dbReference>
<dbReference type="InterPro" id="IPR006549">
    <property type="entry name" value="HAD-SF_hydro_IIIA"/>
</dbReference>
<accession>A0A2S7CRI5</accession>
<dbReference type="SFLD" id="SFLDS00003">
    <property type="entry name" value="Haloacid_Dehalogenase"/>
    <property type="match status" value="1"/>
</dbReference>
<dbReference type="EMBL" id="JBJGBS010000045">
    <property type="protein sequence ID" value="MFO3705569.1"/>
    <property type="molecule type" value="Genomic_DNA"/>
</dbReference>
<evidence type="ECO:0000256" key="4">
    <source>
        <dbReference type="ARBA" id="ARBA00006171"/>
    </source>
</evidence>
<dbReference type="NCBIfam" id="TIGR01662">
    <property type="entry name" value="HAD-SF-IIIA"/>
    <property type="match status" value="1"/>
</dbReference>
<comment type="caution">
    <text evidence="12">The sequence shown here is derived from an EMBL/GenBank/DDBJ whole genome shotgun (WGS) entry which is preliminary data.</text>
</comment>
<dbReference type="AlphaFoldDB" id="A0A2S7CRI5"/>
<dbReference type="GO" id="GO:0046295">
    <property type="term" value="P:glycolate biosynthetic process"/>
    <property type="evidence" value="ECO:0007669"/>
    <property type="project" value="UniProtKB-UniRule"/>
</dbReference>
<feature type="binding site" evidence="10">
    <location>
        <position position="10"/>
    </location>
    <ligand>
        <name>Mg(2+)</name>
        <dbReference type="ChEBI" id="CHEBI:18420"/>
    </ligand>
</feature>